<keyword evidence="6" id="KW-0067">ATP-binding</keyword>
<dbReference type="InterPro" id="IPR008271">
    <property type="entry name" value="Ser/Thr_kinase_AS"/>
</dbReference>
<comment type="caution">
    <text evidence="11">The sequence shown here is derived from an EMBL/GenBank/DDBJ whole genome shotgun (WGS) entry which is preliminary data.</text>
</comment>
<dbReference type="PROSITE" id="PS00108">
    <property type="entry name" value="PROTEIN_KINASE_ST"/>
    <property type="match status" value="1"/>
</dbReference>
<dbReference type="Gene3D" id="1.10.510.10">
    <property type="entry name" value="Transferase(Phosphotransferase) domain 1"/>
    <property type="match status" value="1"/>
</dbReference>
<keyword evidence="12" id="KW-1185">Reference proteome</keyword>
<evidence type="ECO:0000256" key="8">
    <source>
        <dbReference type="ARBA" id="ARBA00048679"/>
    </source>
</evidence>
<reference evidence="11 12" key="1">
    <citation type="submission" date="2020-05" db="EMBL/GenBank/DDBJ databases">
        <authorList>
            <person name="Whitworth D."/>
        </authorList>
    </citation>
    <scope>NUCLEOTIDE SEQUENCE [LARGE SCALE GENOMIC DNA]</scope>
    <source>
        <strain evidence="11 12">AB043B</strain>
    </source>
</reference>
<feature type="compositionally biased region" description="Pro residues" evidence="9">
    <location>
        <begin position="355"/>
        <end position="365"/>
    </location>
</feature>
<evidence type="ECO:0000256" key="1">
    <source>
        <dbReference type="ARBA" id="ARBA00012513"/>
    </source>
</evidence>
<evidence type="ECO:0000313" key="12">
    <source>
        <dbReference type="Proteomes" id="UP000563426"/>
    </source>
</evidence>
<evidence type="ECO:0000256" key="5">
    <source>
        <dbReference type="ARBA" id="ARBA00022777"/>
    </source>
</evidence>
<evidence type="ECO:0000256" key="9">
    <source>
        <dbReference type="SAM" id="MobiDB-lite"/>
    </source>
</evidence>
<dbReference type="SUPFAM" id="SSF56112">
    <property type="entry name" value="Protein kinase-like (PK-like)"/>
    <property type="match status" value="1"/>
</dbReference>
<dbReference type="EMBL" id="JABFJV010000034">
    <property type="protein sequence ID" value="NOK33291.1"/>
    <property type="molecule type" value="Genomic_DNA"/>
</dbReference>
<dbReference type="Proteomes" id="UP000563426">
    <property type="component" value="Unassembled WGS sequence"/>
</dbReference>
<name>A0A3A8IUY2_9BACT</name>
<dbReference type="InterPro" id="IPR050660">
    <property type="entry name" value="NEK_Ser/Thr_kinase"/>
</dbReference>
<evidence type="ECO:0000256" key="4">
    <source>
        <dbReference type="ARBA" id="ARBA00022741"/>
    </source>
</evidence>
<comment type="catalytic activity">
    <reaction evidence="8">
        <text>L-seryl-[protein] + ATP = O-phospho-L-seryl-[protein] + ADP + H(+)</text>
        <dbReference type="Rhea" id="RHEA:17989"/>
        <dbReference type="Rhea" id="RHEA-COMP:9863"/>
        <dbReference type="Rhea" id="RHEA-COMP:11604"/>
        <dbReference type="ChEBI" id="CHEBI:15378"/>
        <dbReference type="ChEBI" id="CHEBI:29999"/>
        <dbReference type="ChEBI" id="CHEBI:30616"/>
        <dbReference type="ChEBI" id="CHEBI:83421"/>
        <dbReference type="ChEBI" id="CHEBI:456216"/>
        <dbReference type="EC" id="2.7.11.1"/>
    </reaction>
</comment>
<dbReference type="InterPro" id="IPR011009">
    <property type="entry name" value="Kinase-like_dom_sf"/>
</dbReference>
<accession>A0A3A8IUY2</accession>
<evidence type="ECO:0000256" key="2">
    <source>
        <dbReference type="ARBA" id="ARBA00022527"/>
    </source>
</evidence>
<dbReference type="PANTHER" id="PTHR43671">
    <property type="entry name" value="SERINE/THREONINE-PROTEIN KINASE NEK"/>
    <property type="match status" value="1"/>
</dbReference>
<protein>
    <recommendedName>
        <fullName evidence="1">non-specific serine/threonine protein kinase</fullName>
        <ecNumber evidence="1">2.7.11.1</ecNumber>
    </recommendedName>
</protein>
<evidence type="ECO:0000313" key="11">
    <source>
        <dbReference type="EMBL" id="NOK33291.1"/>
    </source>
</evidence>
<keyword evidence="2 11" id="KW-0723">Serine/threonine-protein kinase</keyword>
<keyword evidence="5 11" id="KW-0418">Kinase</keyword>
<evidence type="ECO:0000256" key="6">
    <source>
        <dbReference type="ARBA" id="ARBA00022840"/>
    </source>
</evidence>
<evidence type="ECO:0000256" key="3">
    <source>
        <dbReference type="ARBA" id="ARBA00022679"/>
    </source>
</evidence>
<evidence type="ECO:0000259" key="10">
    <source>
        <dbReference type="PROSITE" id="PS50011"/>
    </source>
</evidence>
<dbReference type="PROSITE" id="PS50011">
    <property type="entry name" value="PROTEIN_KINASE_DOM"/>
    <property type="match status" value="1"/>
</dbReference>
<dbReference type="GO" id="GO:0004674">
    <property type="term" value="F:protein serine/threonine kinase activity"/>
    <property type="evidence" value="ECO:0007669"/>
    <property type="project" value="UniProtKB-KW"/>
</dbReference>
<proteinExistence type="predicted"/>
<keyword evidence="3" id="KW-0808">Transferase</keyword>
<comment type="catalytic activity">
    <reaction evidence="7">
        <text>L-threonyl-[protein] + ATP = O-phospho-L-threonyl-[protein] + ADP + H(+)</text>
        <dbReference type="Rhea" id="RHEA:46608"/>
        <dbReference type="Rhea" id="RHEA-COMP:11060"/>
        <dbReference type="Rhea" id="RHEA-COMP:11605"/>
        <dbReference type="ChEBI" id="CHEBI:15378"/>
        <dbReference type="ChEBI" id="CHEBI:30013"/>
        <dbReference type="ChEBI" id="CHEBI:30616"/>
        <dbReference type="ChEBI" id="CHEBI:61977"/>
        <dbReference type="ChEBI" id="CHEBI:456216"/>
        <dbReference type="EC" id="2.7.11.1"/>
    </reaction>
</comment>
<dbReference type="CDD" id="cd14014">
    <property type="entry name" value="STKc_PknB_like"/>
    <property type="match status" value="1"/>
</dbReference>
<sequence length="404" mass="45194">MNLEGGHPLLLQPQEVVGSFRLLKRLATGGYGTVFLAETGGFHVALKFALQGPQDSEEGSQVDARTLKEVSVLHRMTHPNVVALRGYHRWPHPRTGYLFLVMDYVEGPTLSDWAVGAKPSARQVARLFAELALTLDFIHRAGVRHRDIKGSNIIVRASDERPVLVDFGSSDHACAPAITDGRPPPGTPSYRSPELLRYWLNNPKGMARYIYQPTDDLYSLGLTLFQVLTGDFPYPPDLPAAALLGGIQTIKGRSARSLNPRVPRALNDICERLLRQDASQRYQMGADLYTDLSAALERAPDSWDRPLFNAPPPHEAVTEESDKYFDGNEEARELRRWARSYERRVPGAPPHSSAPTPPVPAPPGPSAGLAAPLPPPMPWWLARRRAWRRRWEQWLRRLGLRRGE</sequence>
<feature type="domain" description="Protein kinase" evidence="10">
    <location>
        <begin position="20"/>
        <end position="296"/>
    </location>
</feature>
<dbReference type="AlphaFoldDB" id="A0A3A8IUY2"/>
<gene>
    <name evidence="11" type="ORF">HMI49_08800</name>
</gene>
<feature type="region of interest" description="Disordered" evidence="9">
    <location>
        <begin position="344"/>
        <end position="374"/>
    </location>
</feature>
<dbReference type="EC" id="2.7.11.1" evidence="1"/>
<dbReference type="InterPro" id="IPR000719">
    <property type="entry name" value="Prot_kinase_dom"/>
</dbReference>
<evidence type="ECO:0000256" key="7">
    <source>
        <dbReference type="ARBA" id="ARBA00047899"/>
    </source>
</evidence>
<dbReference type="RefSeq" id="WP_120523885.1">
    <property type="nucleotide sequence ID" value="NZ_JABFJV010000034.1"/>
</dbReference>
<dbReference type="Gene3D" id="3.30.200.20">
    <property type="entry name" value="Phosphorylase Kinase, domain 1"/>
    <property type="match status" value="1"/>
</dbReference>
<keyword evidence="4" id="KW-0547">Nucleotide-binding</keyword>
<dbReference type="PANTHER" id="PTHR43671:SF98">
    <property type="entry name" value="SERINE_THREONINE-PROTEIN KINASE NEK11"/>
    <property type="match status" value="1"/>
</dbReference>
<dbReference type="OrthoDB" id="5492792at2"/>
<organism evidence="11 12">
    <name type="scientific">Corallococcus exercitus</name>
    <dbReference type="NCBI Taxonomy" id="2316736"/>
    <lineage>
        <taxon>Bacteria</taxon>
        <taxon>Pseudomonadati</taxon>
        <taxon>Myxococcota</taxon>
        <taxon>Myxococcia</taxon>
        <taxon>Myxococcales</taxon>
        <taxon>Cystobacterineae</taxon>
        <taxon>Myxococcaceae</taxon>
        <taxon>Corallococcus</taxon>
    </lineage>
</organism>
<dbReference type="Pfam" id="PF00069">
    <property type="entry name" value="Pkinase"/>
    <property type="match status" value="1"/>
</dbReference>
<dbReference type="GO" id="GO:0005524">
    <property type="term" value="F:ATP binding"/>
    <property type="evidence" value="ECO:0007669"/>
    <property type="project" value="UniProtKB-KW"/>
</dbReference>
<dbReference type="SMART" id="SM00220">
    <property type="entry name" value="S_TKc"/>
    <property type="match status" value="1"/>
</dbReference>